<evidence type="ECO:0000313" key="1">
    <source>
        <dbReference type="EMBL" id="CUO36914.1"/>
    </source>
</evidence>
<gene>
    <name evidence="1" type="ORF">ERS417307_01521</name>
</gene>
<protein>
    <submittedName>
        <fullName evidence="1">Uncharacterized protein</fullName>
    </submittedName>
</protein>
<dbReference type="EMBL" id="CYZF01000004">
    <property type="protein sequence ID" value="CUO36914.1"/>
    <property type="molecule type" value="Genomic_DNA"/>
</dbReference>
<dbReference type="AlphaFoldDB" id="A0A174EGD7"/>
<accession>A0A174EGD7</accession>
<reference evidence="1 2" key="1">
    <citation type="submission" date="2015-09" db="EMBL/GenBank/DDBJ databases">
        <authorList>
            <consortium name="Pathogen Informatics"/>
        </authorList>
    </citation>
    <scope>NUCLEOTIDE SEQUENCE [LARGE SCALE GENOMIC DNA]</scope>
    <source>
        <strain evidence="1 2">2789STDY5608791</strain>
    </source>
</reference>
<proteinExistence type="predicted"/>
<sequence>MKTLFRSFLVSMLKESFFLLSFYNTYYYVKNKKKFWKEINRRKAMSIFEYKELVKPIPFCPIETIKDSNFYGQAYALKQYAGVDKFDWSIEHGLYVDDYVPMAARCKTTKRIMTFSDIRVKGLESVHKPVVSIGPYIHYAECMVDHEEMELLKRELGRTLLFFPTHTCCEGGLEYKVHSMIDELLKFKKQHGFDTVIVNMYYLDEYKKGVGDLYAKAGFKVTTAGHQLDINFLNRLKTIISLADYTCSNSIGTHTGYCIYLNKPHLIINPAQTLDEVEPLWHDLWKAFESNSPQAQIKQQILSHKYWGFDCVKSKEEMRSLLLNNK</sequence>
<dbReference type="RefSeq" id="WP_253280728.1">
    <property type="nucleotide sequence ID" value="NZ_CYZF01000004.1"/>
</dbReference>
<dbReference type="Proteomes" id="UP000095419">
    <property type="component" value="Unassembled WGS sequence"/>
</dbReference>
<name>A0A174EGD7_BACUN</name>
<evidence type="ECO:0000313" key="2">
    <source>
        <dbReference type="Proteomes" id="UP000095419"/>
    </source>
</evidence>
<organism evidence="1 2">
    <name type="scientific">Bacteroides uniformis</name>
    <dbReference type="NCBI Taxonomy" id="820"/>
    <lineage>
        <taxon>Bacteria</taxon>
        <taxon>Pseudomonadati</taxon>
        <taxon>Bacteroidota</taxon>
        <taxon>Bacteroidia</taxon>
        <taxon>Bacteroidales</taxon>
        <taxon>Bacteroidaceae</taxon>
        <taxon>Bacteroides</taxon>
    </lineage>
</organism>